<protein>
    <recommendedName>
        <fullName evidence="5">Alpha/beta superfamily hydrolase</fullName>
    </recommendedName>
</protein>
<organism evidence="3 4">
    <name type="scientific">Ulvibacter antarcticus</name>
    <dbReference type="NCBI Taxonomy" id="442714"/>
    <lineage>
        <taxon>Bacteria</taxon>
        <taxon>Pseudomonadati</taxon>
        <taxon>Bacteroidota</taxon>
        <taxon>Flavobacteriia</taxon>
        <taxon>Flavobacteriales</taxon>
        <taxon>Flavobacteriaceae</taxon>
        <taxon>Ulvibacter</taxon>
    </lineage>
</organism>
<evidence type="ECO:0000313" key="3">
    <source>
        <dbReference type="EMBL" id="RMA57797.1"/>
    </source>
</evidence>
<accession>A0A3L9YEB7</accession>
<evidence type="ECO:0000256" key="1">
    <source>
        <dbReference type="ARBA" id="ARBA00005622"/>
    </source>
</evidence>
<evidence type="ECO:0000313" key="4">
    <source>
        <dbReference type="Proteomes" id="UP000271339"/>
    </source>
</evidence>
<name>A0A3L9YEB7_9FLAO</name>
<keyword evidence="2" id="KW-0378">Hydrolase</keyword>
<evidence type="ECO:0008006" key="5">
    <source>
        <dbReference type="Google" id="ProtNLM"/>
    </source>
</evidence>
<dbReference type="GO" id="GO:0016788">
    <property type="term" value="F:hydrolase activity, acting on ester bonds"/>
    <property type="evidence" value="ECO:0007669"/>
    <property type="project" value="TreeGrafter"/>
</dbReference>
<sequence length="280" mass="32265">MRRILALSILISVIITQSIFAQTQKVSIEKVPFAIGESVRFYSKILKENRILNIYLPISYSELSEKKYPVIYLLDGSAHEDFVHISGLVQFASFSWIDMITETIVVGISNIDRSRDFTYKSNNMQDKLEYPTAGESGNFIEFIEKELQPLVTSNYRVNDQNTLIGQSLGGLLATEILFKKPDLFNNYVIVSPSLWWDDESLLKYSLKENTSKKFIYLAVGKEGQPMERLAYRLKNKLETAKNTSSNLYFELLQQQNHGDALHLAVYHAFERMSYKEKKND</sequence>
<dbReference type="SUPFAM" id="SSF53474">
    <property type="entry name" value="alpha/beta-Hydrolases"/>
    <property type="match status" value="1"/>
</dbReference>
<keyword evidence="4" id="KW-1185">Reference proteome</keyword>
<proteinExistence type="inferred from homology"/>
<dbReference type="AlphaFoldDB" id="A0A3L9YEB7"/>
<dbReference type="InterPro" id="IPR029058">
    <property type="entry name" value="AB_hydrolase_fold"/>
</dbReference>
<reference evidence="3 4" key="1">
    <citation type="submission" date="2018-10" db="EMBL/GenBank/DDBJ databases">
        <title>Genomic Encyclopedia of Archaeal and Bacterial Type Strains, Phase II (KMG-II): from individual species to whole genera.</title>
        <authorList>
            <person name="Goeker M."/>
        </authorList>
    </citation>
    <scope>NUCLEOTIDE SEQUENCE [LARGE SCALE GENOMIC DNA]</scope>
    <source>
        <strain evidence="3 4">DSM 23424</strain>
    </source>
</reference>
<dbReference type="PANTHER" id="PTHR40841">
    <property type="entry name" value="SIDEROPHORE TRIACETYLFUSARININE C ESTERASE"/>
    <property type="match status" value="1"/>
</dbReference>
<dbReference type="Pfam" id="PF00756">
    <property type="entry name" value="Esterase"/>
    <property type="match status" value="1"/>
</dbReference>
<dbReference type="Proteomes" id="UP000271339">
    <property type="component" value="Unassembled WGS sequence"/>
</dbReference>
<comment type="caution">
    <text evidence="3">The sequence shown here is derived from an EMBL/GenBank/DDBJ whole genome shotgun (WGS) entry which is preliminary data.</text>
</comment>
<dbReference type="InterPro" id="IPR052558">
    <property type="entry name" value="Siderophore_Hydrolase_D"/>
</dbReference>
<dbReference type="EMBL" id="REFC01000014">
    <property type="protein sequence ID" value="RMA57797.1"/>
    <property type="molecule type" value="Genomic_DNA"/>
</dbReference>
<dbReference type="Gene3D" id="3.40.50.1820">
    <property type="entry name" value="alpha/beta hydrolase"/>
    <property type="match status" value="1"/>
</dbReference>
<dbReference type="InterPro" id="IPR000801">
    <property type="entry name" value="Esterase-like"/>
</dbReference>
<comment type="similarity">
    <text evidence="1">Belongs to the esterase D family.</text>
</comment>
<evidence type="ECO:0000256" key="2">
    <source>
        <dbReference type="ARBA" id="ARBA00022801"/>
    </source>
</evidence>
<dbReference type="PANTHER" id="PTHR40841:SF2">
    <property type="entry name" value="SIDEROPHORE-DEGRADING ESTERASE (EUROFUNG)"/>
    <property type="match status" value="1"/>
</dbReference>
<gene>
    <name evidence="3" type="ORF">BXY75_2603</name>
</gene>
<dbReference type="RefSeq" id="WP_121908152.1">
    <property type="nucleotide sequence ID" value="NZ_REFC01000014.1"/>
</dbReference>
<dbReference type="OrthoDB" id="9784036at2"/>